<evidence type="ECO:0000256" key="4">
    <source>
        <dbReference type="ARBA" id="ARBA00023216"/>
    </source>
</evidence>
<dbReference type="GO" id="GO:0005544">
    <property type="term" value="F:calcium-dependent phospholipid binding"/>
    <property type="evidence" value="ECO:0007669"/>
    <property type="project" value="UniProtKB-KW"/>
</dbReference>
<organism evidence="8 9">
    <name type="scientific">Folsomia candida</name>
    <name type="common">Springtail</name>
    <dbReference type="NCBI Taxonomy" id="158441"/>
    <lineage>
        <taxon>Eukaryota</taxon>
        <taxon>Metazoa</taxon>
        <taxon>Ecdysozoa</taxon>
        <taxon>Arthropoda</taxon>
        <taxon>Hexapoda</taxon>
        <taxon>Collembola</taxon>
        <taxon>Entomobryomorpha</taxon>
        <taxon>Isotomoidea</taxon>
        <taxon>Isotomidae</taxon>
        <taxon>Proisotominae</taxon>
        <taxon>Folsomia</taxon>
    </lineage>
</organism>
<dbReference type="PROSITE" id="PS00223">
    <property type="entry name" value="ANNEXIN_1"/>
    <property type="match status" value="1"/>
</dbReference>
<keyword evidence="4 6" id="KW-0041">Annexin</keyword>
<dbReference type="GO" id="GO:0005737">
    <property type="term" value="C:cytoplasm"/>
    <property type="evidence" value="ECO:0007669"/>
    <property type="project" value="TreeGrafter"/>
</dbReference>
<dbReference type="Gene3D" id="1.10.220.10">
    <property type="entry name" value="Annexin"/>
    <property type="match status" value="4"/>
</dbReference>
<feature type="compositionally biased region" description="Pro residues" evidence="7">
    <location>
        <begin position="9"/>
        <end position="25"/>
    </location>
</feature>
<dbReference type="InterPro" id="IPR018252">
    <property type="entry name" value="Annexin_repeat_CS"/>
</dbReference>
<feature type="compositionally biased region" description="Low complexity" evidence="7">
    <location>
        <begin position="58"/>
        <end position="77"/>
    </location>
</feature>
<sequence length="476" mass="51885">MYPNNSNNPPYPPYNQAPQYPPQYPPQQGAPSACPYPTQQPGYPQPGGYPSAVPPYPQQQQYAPQGYPSAVPQAGYPPAGGYGSAPAYPPSPFGQAQPYPPATAYGQQQAPQGYPLQASAYPTVQGYPTQAAAYPTQVQASQQFAPLSQGHAAPAMSHQQMEGSPSIRPLANFNPTADAEGLRKAMKGFGTNEKAIIDILTKRTDPQRQQITVAYKACYGKDLIKDLKSELGGKLEDVIISLMTPRIDYLAKMIHKAISGIGTKESLLVDCLCTASNMEIRAICAAYQKLFNTLLERDLKGDTSGHFMRLLVSICTGSRSEDTYVNQAMAAEDAQKLLQAGEKKWGTDESVFNMILATRSYSHLRMVFHEYERISGHGFERAIQSEFSGDVQTGMMAIVKCSKNRADYFAMRLHESMAGMGTKDNDLIFLIVSRADIDLGSVAAEYHRKYNKALASDISGDTSGDYKKVLLGILGM</sequence>
<dbReference type="STRING" id="158441.A0A226E543"/>
<name>A0A226E543_FOLCA</name>
<evidence type="ECO:0000256" key="2">
    <source>
        <dbReference type="ARBA" id="ARBA00022737"/>
    </source>
</evidence>
<gene>
    <name evidence="8" type="ORF">Fcan01_12078</name>
</gene>
<comment type="caution">
    <text evidence="8">The sequence shown here is derived from an EMBL/GenBank/DDBJ whole genome shotgun (WGS) entry which is preliminary data.</text>
</comment>
<dbReference type="PANTHER" id="PTHR10502">
    <property type="entry name" value="ANNEXIN"/>
    <property type="match status" value="1"/>
</dbReference>
<dbReference type="SUPFAM" id="SSF47874">
    <property type="entry name" value="Annexin"/>
    <property type="match status" value="1"/>
</dbReference>
<evidence type="ECO:0000256" key="1">
    <source>
        <dbReference type="ARBA" id="ARBA00007831"/>
    </source>
</evidence>
<feature type="compositionally biased region" description="Low complexity" evidence="7">
    <location>
        <begin position="35"/>
        <end position="51"/>
    </location>
</feature>
<evidence type="ECO:0000313" key="8">
    <source>
        <dbReference type="EMBL" id="OXA52723.1"/>
    </source>
</evidence>
<dbReference type="FunFam" id="1.10.220.10:FF:000002">
    <property type="entry name" value="Annexin"/>
    <property type="match status" value="1"/>
</dbReference>
<evidence type="ECO:0000256" key="7">
    <source>
        <dbReference type="SAM" id="MobiDB-lite"/>
    </source>
</evidence>
<comment type="domain">
    <text evidence="6">A pair of annexin repeats may form one binding site for calcium and phospholipid.</text>
</comment>
<keyword evidence="2 6" id="KW-0677">Repeat</keyword>
<comment type="similarity">
    <text evidence="1 6">Belongs to the annexin family.</text>
</comment>
<reference evidence="8 9" key="1">
    <citation type="submission" date="2015-12" db="EMBL/GenBank/DDBJ databases">
        <title>The genome of Folsomia candida.</title>
        <authorList>
            <person name="Faddeeva A."/>
            <person name="Derks M.F."/>
            <person name="Anvar Y."/>
            <person name="Smit S."/>
            <person name="Van Straalen N."/>
            <person name="Roelofs D."/>
        </authorList>
    </citation>
    <scope>NUCLEOTIDE SEQUENCE [LARGE SCALE GENOMIC DNA]</scope>
    <source>
        <strain evidence="8 9">VU population</strain>
        <tissue evidence="8">Whole body</tissue>
    </source>
</reference>
<evidence type="ECO:0000256" key="5">
    <source>
        <dbReference type="ARBA" id="ARBA00023302"/>
    </source>
</evidence>
<dbReference type="PROSITE" id="PS51897">
    <property type="entry name" value="ANNEXIN_2"/>
    <property type="match status" value="4"/>
</dbReference>
<evidence type="ECO:0000313" key="9">
    <source>
        <dbReference type="Proteomes" id="UP000198287"/>
    </source>
</evidence>
<evidence type="ECO:0000256" key="6">
    <source>
        <dbReference type="RuleBase" id="RU003540"/>
    </source>
</evidence>
<dbReference type="GO" id="GO:0012506">
    <property type="term" value="C:vesicle membrane"/>
    <property type="evidence" value="ECO:0007669"/>
    <property type="project" value="TreeGrafter"/>
</dbReference>
<keyword evidence="9" id="KW-1185">Reference proteome</keyword>
<dbReference type="InterPro" id="IPR001464">
    <property type="entry name" value="Annexin"/>
</dbReference>
<keyword evidence="3 6" id="KW-0106">Calcium</keyword>
<feature type="region of interest" description="Disordered" evidence="7">
    <location>
        <begin position="1"/>
        <end position="110"/>
    </location>
</feature>
<dbReference type="Pfam" id="PF00191">
    <property type="entry name" value="Annexin"/>
    <property type="match status" value="4"/>
</dbReference>
<dbReference type="EMBL" id="LNIX01000006">
    <property type="protein sequence ID" value="OXA52723.1"/>
    <property type="molecule type" value="Genomic_DNA"/>
</dbReference>
<keyword evidence="5 6" id="KW-0111">Calcium/phospholipid-binding</keyword>
<dbReference type="FunFam" id="1.10.220.10:FF:000004">
    <property type="entry name" value="Annexin"/>
    <property type="match status" value="1"/>
</dbReference>
<protein>
    <recommendedName>
        <fullName evidence="6">Annexin</fullName>
    </recommendedName>
</protein>
<dbReference type="GO" id="GO:0005509">
    <property type="term" value="F:calcium ion binding"/>
    <property type="evidence" value="ECO:0007669"/>
    <property type="project" value="InterPro"/>
</dbReference>
<dbReference type="GO" id="GO:0005886">
    <property type="term" value="C:plasma membrane"/>
    <property type="evidence" value="ECO:0007669"/>
    <property type="project" value="TreeGrafter"/>
</dbReference>
<dbReference type="GO" id="GO:0001786">
    <property type="term" value="F:phosphatidylserine binding"/>
    <property type="evidence" value="ECO:0007669"/>
    <property type="project" value="TreeGrafter"/>
</dbReference>
<dbReference type="OrthoDB" id="37886at2759"/>
<dbReference type="GO" id="GO:0005634">
    <property type="term" value="C:nucleus"/>
    <property type="evidence" value="ECO:0007669"/>
    <property type="project" value="TreeGrafter"/>
</dbReference>
<dbReference type="InterPro" id="IPR018502">
    <property type="entry name" value="Annexin_repeat"/>
</dbReference>
<dbReference type="PANTHER" id="PTHR10502:SF102">
    <property type="entry name" value="ANNEXIN B11"/>
    <property type="match status" value="1"/>
</dbReference>
<dbReference type="AlphaFoldDB" id="A0A226E543"/>
<dbReference type="FunFam" id="1.10.220.10:FF:000001">
    <property type="entry name" value="Annexin"/>
    <property type="match status" value="1"/>
</dbReference>
<accession>A0A226E543</accession>
<dbReference type="SMART" id="SM00335">
    <property type="entry name" value="ANX"/>
    <property type="match status" value="4"/>
</dbReference>
<proteinExistence type="inferred from homology"/>
<dbReference type="Proteomes" id="UP000198287">
    <property type="component" value="Unassembled WGS sequence"/>
</dbReference>
<dbReference type="FunFam" id="1.10.220.10:FF:000005">
    <property type="entry name" value="Annexin"/>
    <property type="match status" value="1"/>
</dbReference>
<dbReference type="PRINTS" id="PR00196">
    <property type="entry name" value="ANNEXIN"/>
</dbReference>
<evidence type="ECO:0000256" key="3">
    <source>
        <dbReference type="ARBA" id="ARBA00022837"/>
    </source>
</evidence>
<dbReference type="InterPro" id="IPR037104">
    <property type="entry name" value="Annexin_sf"/>
</dbReference>
<dbReference type="OMA" id="VRGPLMQ"/>